<feature type="compositionally biased region" description="Polar residues" evidence="1">
    <location>
        <begin position="71"/>
        <end position="89"/>
    </location>
</feature>
<gene>
    <name evidence="2" type="ORF">BXZ70DRAFT_907585</name>
</gene>
<evidence type="ECO:0000256" key="1">
    <source>
        <dbReference type="SAM" id="MobiDB-lite"/>
    </source>
</evidence>
<dbReference type="AlphaFoldDB" id="A0A8K0XPD5"/>
<reference evidence="2" key="1">
    <citation type="journal article" date="2021" name="New Phytol.">
        <title>Evolutionary innovations through gain and loss of genes in the ectomycorrhizal Boletales.</title>
        <authorList>
            <person name="Wu G."/>
            <person name="Miyauchi S."/>
            <person name="Morin E."/>
            <person name="Kuo A."/>
            <person name="Drula E."/>
            <person name="Varga T."/>
            <person name="Kohler A."/>
            <person name="Feng B."/>
            <person name="Cao Y."/>
            <person name="Lipzen A."/>
            <person name="Daum C."/>
            <person name="Hundley H."/>
            <person name="Pangilinan J."/>
            <person name="Johnson J."/>
            <person name="Barry K."/>
            <person name="LaButti K."/>
            <person name="Ng V."/>
            <person name="Ahrendt S."/>
            <person name="Min B."/>
            <person name="Choi I.G."/>
            <person name="Park H."/>
            <person name="Plett J.M."/>
            <person name="Magnuson J."/>
            <person name="Spatafora J.W."/>
            <person name="Nagy L.G."/>
            <person name="Henrissat B."/>
            <person name="Grigoriev I.V."/>
            <person name="Yang Z.L."/>
            <person name="Xu J."/>
            <person name="Martin F.M."/>
        </authorList>
    </citation>
    <scope>NUCLEOTIDE SEQUENCE</scope>
    <source>
        <strain evidence="2">KKN 215</strain>
    </source>
</reference>
<accession>A0A8K0XPD5</accession>
<feature type="compositionally biased region" description="Low complexity" evidence="1">
    <location>
        <begin position="107"/>
        <end position="123"/>
    </location>
</feature>
<sequence>MSFSSPLPAKAARTPLRRTGSFLSLADMDAANKPQRPSSSSAPYSSSASTQSRALRQYREQRDRRRATRTNASSESFIVIQQHSAQPTPVSKPMYTPPQQQPKAAFPSPRTSSPLSPTRSVLPARASFPRSKREPDLYKVAIITRMRHSPEGQKILHMGPRLALSIHAATKELERMVAAQQGGRDRDGDVTMMNEDGSMSASWVVVPPEDWEMVVDCCA</sequence>
<proteinExistence type="predicted"/>
<dbReference type="Proteomes" id="UP000813824">
    <property type="component" value="Unassembled WGS sequence"/>
</dbReference>
<evidence type="ECO:0000313" key="3">
    <source>
        <dbReference type="Proteomes" id="UP000813824"/>
    </source>
</evidence>
<dbReference type="EMBL" id="JAEVFJ010000017">
    <property type="protein sequence ID" value="KAH8099987.1"/>
    <property type="molecule type" value="Genomic_DNA"/>
</dbReference>
<dbReference type="OrthoDB" id="3256438at2759"/>
<organism evidence="2 3">
    <name type="scientific">Cristinia sonorae</name>
    <dbReference type="NCBI Taxonomy" id="1940300"/>
    <lineage>
        <taxon>Eukaryota</taxon>
        <taxon>Fungi</taxon>
        <taxon>Dikarya</taxon>
        <taxon>Basidiomycota</taxon>
        <taxon>Agaricomycotina</taxon>
        <taxon>Agaricomycetes</taxon>
        <taxon>Agaricomycetidae</taxon>
        <taxon>Agaricales</taxon>
        <taxon>Pleurotineae</taxon>
        <taxon>Stephanosporaceae</taxon>
        <taxon>Cristinia</taxon>
    </lineage>
</organism>
<keyword evidence="3" id="KW-1185">Reference proteome</keyword>
<feature type="compositionally biased region" description="Low complexity" evidence="1">
    <location>
        <begin position="34"/>
        <end position="55"/>
    </location>
</feature>
<evidence type="ECO:0000313" key="2">
    <source>
        <dbReference type="EMBL" id="KAH8099987.1"/>
    </source>
</evidence>
<feature type="region of interest" description="Disordered" evidence="1">
    <location>
        <begin position="1"/>
        <end position="129"/>
    </location>
</feature>
<protein>
    <submittedName>
        <fullName evidence="2">Uncharacterized protein</fullName>
    </submittedName>
</protein>
<name>A0A8K0XPD5_9AGAR</name>
<comment type="caution">
    <text evidence="2">The sequence shown here is derived from an EMBL/GenBank/DDBJ whole genome shotgun (WGS) entry which is preliminary data.</text>
</comment>